<dbReference type="PANTHER" id="PTHR34580">
    <property type="match status" value="1"/>
</dbReference>
<dbReference type="Pfam" id="PF13280">
    <property type="entry name" value="WYL"/>
    <property type="match status" value="1"/>
</dbReference>
<feature type="domain" description="WCX" evidence="2">
    <location>
        <begin position="255"/>
        <end position="329"/>
    </location>
</feature>
<dbReference type="InterPro" id="IPR036388">
    <property type="entry name" value="WH-like_DNA-bd_sf"/>
</dbReference>
<dbReference type="AlphaFoldDB" id="A0A508YKS0"/>
<evidence type="ECO:0000259" key="2">
    <source>
        <dbReference type="Pfam" id="PF25583"/>
    </source>
</evidence>
<dbReference type="EMBL" id="CABFNH010000010">
    <property type="protein sequence ID" value="VTZ89753.1"/>
    <property type="molecule type" value="Genomic_DNA"/>
</dbReference>
<protein>
    <recommendedName>
        <fullName evidence="5">WYL domain-containing protein</fullName>
    </recommendedName>
</protein>
<name>A0A508YKS0_LIMMU</name>
<dbReference type="PANTHER" id="PTHR34580:SF1">
    <property type="entry name" value="PROTEIN PAFC"/>
    <property type="match status" value="1"/>
</dbReference>
<proteinExistence type="predicted"/>
<dbReference type="Gene3D" id="1.10.10.10">
    <property type="entry name" value="Winged helix-like DNA-binding domain superfamily/Winged helix DNA-binding domain"/>
    <property type="match status" value="1"/>
</dbReference>
<dbReference type="InterPro" id="IPR051534">
    <property type="entry name" value="CBASS_pafABC_assoc_protein"/>
</dbReference>
<feature type="domain" description="WYL" evidence="1">
    <location>
        <begin position="164"/>
        <end position="220"/>
    </location>
</feature>
<dbReference type="Proteomes" id="UP000365705">
    <property type="component" value="Unassembled WGS sequence"/>
</dbReference>
<evidence type="ECO:0008006" key="5">
    <source>
        <dbReference type="Google" id="ProtNLM"/>
    </source>
</evidence>
<accession>A0A508YKS0</accession>
<dbReference type="PROSITE" id="PS52050">
    <property type="entry name" value="WYL"/>
    <property type="match status" value="1"/>
</dbReference>
<organism evidence="3 4">
    <name type="scientific">Limosilactobacillus mucosae</name>
    <name type="common">Lactobacillus mucosae</name>
    <dbReference type="NCBI Taxonomy" id="97478"/>
    <lineage>
        <taxon>Bacteria</taxon>
        <taxon>Bacillati</taxon>
        <taxon>Bacillota</taxon>
        <taxon>Bacilli</taxon>
        <taxon>Lactobacillales</taxon>
        <taxon>Lactobacillaceae</taxon>
        <taxon>Limosilactobacillus</taxon>
    </lineage>
</organism>
<evidence type="ECO:0000313" key="4">
    <source>
        <dbReference type="Proteomes" id="UP000365705"/>
    </source>
</evidence>
<evidence type="ECO:0000313" key="3">
    <source>
        <dbReference type="EMBL" id="VTZ89753.1"/>
    </source>
</evidence>
<evidence type="ECO:0000259" key="1">
    <source>
        <dbReference type="Pfam" id="PF13280"/>
    </source>
</evidence>
<dbReference type="Pfam" id="PF25583">
    <property type="entry name" value="WCX"/>
    <property type="match status" value="1"/>
</dbReference>
<sequence>MAFLPRLKSRVSGLIAFSERQLFIYQQLTAGRHIQKSQLAKQFAVDARTIQRDFASLRAFMDEYLPEYTLNYDRQNNSYWLSANGIGLNKAQCLCLIKILTASRALPKDQLTELSNRLLKILDAKDAQKVKQLIRSEQRTYQPLRNLQNKDLMNLIWNFSEYTLLHRTIRIDYRNQAGHIKTHTIIPLALTFSDNYFYLIGYTNTYQKNIIYRLDRIIDYHISQKSIPQSEWQAHQWNEGLTKKKLQLMYPGKNVTILFEYRGVVEAALDKFPLSKIVQEKTDQQPAVIEVEAYDTGAMMWLLSQKDMVTVLEPDWFREQMITTLQKMLSNYQ</sequence>
<reference evidence="3 4" key="1">
    <citation type="submission" date="2019-06" db="EMBL/GenBank/DDBJ databases">
        <authorList>
            <person name="Rodrigo-Torres L."/>
            <person name="Arahal R. D."/>
            <person name="Lucena T."/>
        </authorList>
    </citation>
    <scope>NUCLEOTIDE SEQUENCE [LARGE SCALE GENOMIC DNA]</scope>
    <source>
        <strain evidence="3 4">INIA P508</strain>
    </source>
</reference>
<gene>
    <name evidence="3" type="ORF">LMUP508_00878</name>
</gene>
<dbReference type="InterPro" id="IPR057727">
    <property type="entry name" value="WCX_dom"/>
</dbReference>
<dbReference type="InterPro" id="IPR026881">
    <property type="entry name" value="WYL_dom"/>
</dbReference>